<evidence type="ECO:0000313" key="3">
    <source>
        <dbReference type="Proteomes" id="UP001567538"/>
    </source>
</evidence>
<dbReference type="Proteomes" id="UP001567538">
    <property type="component" value="Unassembled WGS sequence"/>
</dbReference>
<evidence type="ECO:0000256" key="1">
    <source>
        <dbReference type="SAM" id="MobiDB-lite"/>
    </source>
</evidence>
<evidence type="ECO:0000313" key="2">
    <source>
        <dbReference type="EMBL" id="KAL1560252.1"/>
    </source>
</evidence>
<organism evidence="2 3">
    <name type="scientific">Salvia divinorum</name>
    <name type="common">Maria pastora</name>
    <name type="synonym">Diviner's sage</name>
    <dbReference type="NCBI Taxonomy" id="28513"/>
    <lineage>
        <taxon>Eukaryota</taxon>
        <taxon>Viridiplantae</taxon>
        <taxon>Streptophyta</taxon>
        <taxon>Embryophyta</taxon>
        <taxon>Tracheophyta</taxon>
        <taxon>Spermatophyta</taxon>
        <taxon>Magnoliopsida</taxon>
        <taxon>eudicotyledons</taxon>
        <taxon>Gunneridae</taxon>
        <taxon>Pentapetalae</taxon>
        <taxon>asterids</taxon>
        <taxon>lamiids</taxon>
        <taxon>Lamiales</taxon>
        <taxon>Lamiaceae</taxon>
        <taxon>Nepetoideae</taxon>
        <taxon>Mentheae</taxon>
        <taxon>Salviinae</taxon>
        <taxon>Salvia</taxon>
        <taxon>Salvia subgen. Calosphace</taxon>
    </lineage>
</organism>
<feature type="region of interest" description="Disordered" evidence="1">
    <location>
        <begin position="66"/>
        <end position="112"/>
    </location>
</feature>
<accession>A0ABD1HVQ3</accession>
<name>A0ABD1HVQ3_SALDI</name>
<sequence length="112" mass="12443">MTDHHQTRLKVLDDSVKAISESQTNLRREMSESQANLRREIDSVASSVADQSKLLQEVLARLKLLPSKHPPDSGMSSSSGADYKPLGRHKPAPVHMARFSGTNPDRWVLQAN</sequence>
<gene>
    <name evidence="2" type="ORF">AAHA92_10490</name>
</gene>
<comment type="caution">
    <text evidence="2">The sequence shown here is derived from an EMBL/GenBank/DDBJ whole genome shotgun (WGS) entry which is preliminary data.</text>
</comment>
<proteinExistence type="predicted"/>
<keyword evidence="3" id="KW-1185">Reference proteome</keyword>
<dbReference type="AlphaFoldDB" id="A0ABD1HVQ3"/>
<protein>
    <submittedName>
        <fullName evidence="2">Uncharacterized protein</fullName>
    </submittedName>
</protein>
<reference evidence="2 3" key="1">
    <citation type="submission" date="2024-06" db="EMBL/GenBank/DDBJ databases">
        <title>A chromosome level genome sequence of Diviner's sage (Salvia divinorum).</title>
        <authorList>
            <person name="Ford S.A."/>
            <person name="Ro D.-K."/>
            <person name="Ness R.W."/>
            <person name="Phillips M.A."/>
        </authorList>
    </citation>
    <scope>NUCLEOTIDE SEQUENCE [LARGE SCALE GENOMIC DNA]</scope>
    <source>
        <strain evidence="2">SAF-2024a</strain>
        <tissue evidence="2">Leaf</tissue>
    </source>
</reference>
<dbReference type="EMBL" id="JBEAFC010000004">
    <property type="protein sequence ID" value="KAL1560252.1"/>
    <property type="molecule type" value="Genomic_DNA"/>
</dbReference>